<feature type="compositionally biased region" description="Low complexity" evidence="1">
    <location>
        <begin position="65"/>
        <end position="74"/>
    </location>
</feature>
<accession>A0A291AUB9</accession>
<dbReference type="RefSeq" id="YP_009430236.1">
    <property type="nucleotide sequence ID" value="NC_021858.1"/>
</dbReference>
<sequence length="179" mass="19726">MPAGIGPVDCELGNAHIGHVIVHVKKRAGTFVAIAPRHFESETMQGKTRGRMRAEQGMKSRTRRSTPSATTQRSGGKDKHMESNTSSRPRAEPALGRPVSTGDQRRTLYQRDLEEHNVAVPVPRNACQQGCELIEAINKTGGITGREERSPHPFPSDEGDWYTADFAPDHPNAHLTQKE</sequence>
<feature type="compositionally biased region" description="Basic and acidic residues" evidence="1">
    <location>
        <begin position="167"/>
        <end position="179"/>
    </location>
</feature>
<reference evidence="2 3" key="1">
    <citation type="journal article" date="2013" name="Science">
        <title>Pandoraviruses: amoeba viruses with genomes up to 2.5 Mb reaching that of parasitic eukaryotes.</title>
        <authorList>
            <person name="Philippe N."/>
            <person name="Legendre M."/>
            <person name="Doutre G."/>
            <person name="Coute Y."/>
            <person name="Poirot O."/>
            <person name="Lescot M."/>
            <person name="Arslan D."/>
            <person name="Seltzer V."/>
            <person name="Bertaux L."/>
            <person name="Bruley C."/>
            <person name="Garin J."/>
            <person name="Claverie J.M."/>
            <person name="Abergel C."/>
        </authorList>
    </citation>
    <scope>NUCLEOTIDE SEQUENCE [LARGE SCALE GENOMIC DNA]</scope>
    <source>
        <strain evidence="2">Melbourne</strain>
    </source>
</reference>
<dbReference type="KEGG" id="vg:34567838"/>
<protein>
    <submittedName>
        <fullName evidence="2">Uncharacterized protein</fullName>
    </submittedName>
</protein>
<proteinExistence type="predicted"/>
<gene>
    <name evidence="2" type="ORF">pdul_cds_550</name>
</gene>
<evidence type="ECO:0000313" key="2">
    <source>
        <dbReference type="EMBL" id="ATE82527.1"/>
    </source>
</evidence>
<feature type="region of interest" description="Disordered" evidence="1">
    <location>
        <begin position="42"/>
        <end position="104"/>
    </location>
</feature>
<evidence type="ECO:0000256" key="1">
    <source>
        <dbReference type="SAM" id="MobiDB-lite"/>
    </source>
</evidence>
<name>A0A291AUB9_9VIRU</name>
<dbReference type="Proteomes" id="UP000201566">
    <property type="component" value="Segment"/>
</dbReference>
<feature type="region of interest" description="Disordered" evidence="1">
    <location>
        <begin position="142"/>
        <end position="179"/>
    </location>
</feature>
<organism evidence="2 3">
    <name type="scientific">Pandoravirus dulcis</name>
    <dbReference type="NCBI Taxonomy" id="1349409"/>
    <lineage>
        <taxon>Viruses</taxon>
        <taxon>Pandoravirus</taxon>
    </lineage>
</organism>
<evidence type="ECO:0000313" key="3">
    <source>
        <dbReference type="Proteomes" id="UP000201566"/>
    </source>
</evidence>
<dbReference type="GeneID" id="34567838"/>
<dbReference type="EMBL" id="KC977570">
    <property type="protein sequence ID" value="ATE82527.1"/>
    <property type="molecule type" value="Genomic_DNA"/>
</dbReference>